<sequence length="550" mass="61046">MGEFYTTAIYYDDKGRVIQTLTQQQLGGTVRTSTAYNFENQPVQSLTANSSAVGQEVHRRYYYNAAGLLSSVKHKLPGQTERVVAQNTYNNLGQLTTKSFPEITSGNQTYTYNIRGWLKTLGSSLAVGYKQTNYYENGGTVNNWNGNISRITWSGSTGGGKQRTYNYTYDKVNRITAATYTATSETDWFNLSGMTYDANGNITALTRKNQRTASTYGDVDVLTYGYQANSNKLTQVTDGMGAQSYTSKGFIERSSTAYAYDANGNLKTNLDKQISNISYNHLNLPVEVSFNTGAKIRFAYDAEGIKLTQKVYNTSGALIKTQEYVGEFVFQNGALDYLIHEEGRVAVELGTYQYEYFIKDHLGNVRQVLRNPSTQVYMATMETQNAETEEQEFTQIQASRQLAPEHNKTPGGNQVAWLNADRGRMVGPGRSQEIYEGDSMRLQVFGKYADEKEKKANAGSFATQGAKDKLVNDLNELAVSTQRAGGGNPIALFNLVDILAGDLQKKSAPEAYLIYALYDQDSNRYEVEDRALRNSPGDCFSEGPACRGGF</sequence>
<dbReference type="Gene3D" id="2.180.10.10">
    <property type="entry name" value="RHS repeat-associated core"/>
    <property type="match status" value="1"/>
</dbReference>
<protein>
    <recommendedName>
        <fullName evidence="3">YD repeat-containing protein</fullName>
    </recommendedName>
</protein>
<reference evidence="2" key="1">
    <citation type="submission" date="2016-10" db="EMBL/GenBank/DDBJ databases">
        <authorList>
            <person name="Varghese N."/>
            <person name="Submissions S."/>
        </authorList>
    </citation>
    <scope>NUCLEOTIDE SEQUENCE [LARGE SCALE GENOMIC DNA]</scope>
    <source>
        <strain evidence="2">DSM 17298</strain>
    </source>
</reference>
<dbReference type="EMBL" id="FNVR01000059">
    <property type="protein sequence ID" value="SEG51405.1"/>
    <property type="molecule type" value="Genomic_DNA"/>
</dbReference>
<dbReference type="OrthoDB" id="976756at2"/>
<evidence type="ECO:0000313" key="2">
    <source>
        <dbReference type="Proteomes" id="UP000236736"/>
    </source>
</evidence>
<keyword evidence="2" id="KW-1185">Reference proteome</keyword>
<dbReference type="Proteomes" id="UP000236736">
    <property type="component" value="Unassembled WGS sequence"/>
</dbReference>
<gene>
    <name evidence="1" type="ORF">SAMN03080598_04294</name>
</gene>
<evidence type="ECO:0008006" key="3">
    <source>
        <dbReference type="Google" id="ProtNLM"/>
    </source>
</evidence>
<dbReference type="RefSeq" id="WP_146064484.1">
    <property type="nucleotide sequence ID" value="NZ_FNVR01000059.1"/>
</dbReference>
<accession>A0A1H6ATR1</accession>
<organism evidence="1 2">
    <name type="scientific">Algoriphagus boritolerans DSM 17298 = JCM 18970</name>
    <dbReference type="NCBI Taxonomy" id="1120964"/>
    <lineage>
        <taxon>Bacteria</taxon>
        <taxon>Pseudomonadati</taxon>
        <taxon>Bacteroidota</taxon>
        <taxon>Cytophagia</taxon>
        <taxon>Cytophagales</taxon>
        <taxon>Cyclobacteriaceae</taxon>
        <taxon>Algoriphagus</taxon>
    </lineage>
</organism>
<proteinExistence type="predicted"/>
<name>A0A1H6ATR1_9BACT</name>
<dbReference type="STRING" id="1120964.GCA_001313265_07809"/>
<evidence type="ECO:0000313" key="1">
    <source>
        <dbReference type="EMBL" id="SEG51405.1"/>
    </source>
</evidence>
<dbReference type="AlphaFoldDB" id="A0A1H6ATR1"/>